<evidence type="ECO:0000259" key="2">
    <source>
        <dbReference type="Pfam" id="PF04773"/>
    </source>
</evidence>
<protein>
    <submittedName>
        <fullName evidence="4">Ferric-dicitrate binding protein FerR, regulates iron transport through sigma-19</fullName>
    </submittedName>
</protein>
<dbReference type="PANTHER" id="PTHR30273:SF2">
    <property type="entry name" value="PROTEIN FECR"/>
    <property type="match status" value="1"/>
</dbReference>
<sequence>MEKYLTYLTEDFAADESFQRWVFKESKDADIFWENFLEKYPEKQTQIEEATALLRSLLPNKNAEKYAQETQEAIARLQMSLRKQKQPILTITRNTEKRKVFALSSQARRIAAGLLVLFTLSALAYFFISNYLGNVTYQTAYGETQSITLPDGSKVTLNSNSTLTFAKNWEQGKSREVWLNGEAFFEVEKQANEVNKGLVKFTVHSANVDVEVVGTQFNVWNRQNQVAVVLNEGKVKLNIKGENKPTQTVEMLPNEIVEVFADKQTFTKKKVKTELYTSWKAQEFVFENTPLAEIALKIEEVYGLKVRFQDKKMAKETLTGVIPCKNETLFFEVLSTALDIKIEKRDKEVIFSRKR</sequence>
<feature type="domain" description="FecR protein" evidence="2">
    <location>
        <begin position="136"/>
        <end position="236"/>
    </location>
</feature>
<dbReference type="Gene3D" id="3.55.50.30">
    <property type="match status" value="1"/>
</dbReference>
<evidence type="ECO:0000259" key="3">
    <source>
        <dbReference type="Pfam" id="PF16344"/>
    </source>
</evidence>
<reference evidence="4 5" key="1">
    <citation type="submission" date="2016-10" db="EMBL/GenBank/DDBJ databases">
        <authorList>
            <person name="de Groot N.N."/>
        </authorList>
    </citation>
    <scope>NUCLEOTIDE SEQUENCE [LARGE SCALE GENOMIC DNA]</scope>
    <source>
        <strain>GEY</strain>
        <strain evidence="5">DSM 9560</strain>
    </source>
</reference>
<name>A0A1I2CGQ9_9BACT</name>
<accession>A0A1I2CGQ9</accession>
<dbReference type="InterPro" id="IPR012373">
    <property type="entry name" value="Ferrdict_sens_TM"/>
</dbReference>
<dbReference type="STRING" id="1003.SAMN04488541_100513"/>
<dbReference type="AlphaFoldDB" id="A0A1I2CGQ9"/>
<dbReference type="EMBL" id="FONY01000005">
    <property type="protein sequence ID" value="SFE67537.1"/>
    <property type="molecule type" value="Genomic_DNA"/>
</dbReference>
<gene>
    <name evidence="4" type="ORF">SAMN04488541_100513</name>
</gene>
<proteinExistence type="predicted"/>
<dbReference type="Proteomes" id="UP000199513">
    <property type="component" value="Unassembled WGS sequence"/>
</dbReference>
<evidence type="ECO:0000313" key="5">
    <source>
        <dbReference type="Proteomes" id="UP000199513"/>
    </source>
</evidence>
<dbReference type="InterPro" id="IPR006860">
    <property type="entry name" value="FecR"/>
</dbReference>
<dbReference type="PANTHER" id="PTHR30273">
    <property type="entry name" value="PERIPLASMIC SIGNAL SENSOR AND SIGMA FACTOR ACTIVATOR FECR-RELATED"/>
    <property type="match status" value="1"/>
</dbReference>
<dbReference type="Pfam" id="PF04773">
    <property type="entry name" value="FecR"/>
    <property type="match status" value="1"/>
</dbReference>
<feature type="domain" description="Protein FecR C-terminal" evidence="3">
    <location>
        <begin position="283"/>
        <end position="350"/>
    </location>
</feature>
<dbReference type="Gene3D" id="2.60.120.1440">
    <property type="match status" value="1"/>
</dbReference>
<keyword evidence="1" id="KW-1133">Transmembrane helix</keyword>
<organism evidence="4 5">
    <name type="scientific">Thermoflexibacter ruber</name>
    <dbReference type="NCBI Taxonomy" id="1003"/>
    <lineage>
        <taxon>Bacteria</taxon>
        <taxon>Pseudomonadati</taxon>
        <taxon>Bacteroidota</taxon>
        <taxon>Cytophagia</taxon>
        <taxon>Cytophagales</taxon>
        <taxon>Thermoflexibacteraceae</taxon>
        <taxon>Thermoflexibacter</taxon>
    </lineage>
</organism>
<evidence type="ECO:0000313" key="4">
    <source>
        <dbReference type="EMBL" id="SFE67537.1"/>
    </source>
</evidence>
<dbReference type="OrthoDB" id="1523489at2"/>
<keyword evidence="1" id="KW-0472">Membrane</keyword>
<dbReference type="PIRSF" id="PIRSF018266">
    <property type="entry name" value="FecR"/>
    <property type="match status" value="1"/>
</dbReference>
<feature type="transmembrane region" description="Helical" evidence="1">
    <location>
        <begin position="107"/>
        <end position="128"/>
    </location>
</feature>
<dbReference type="GO" id="GO:0016989">
    <property type="term" value="F:sigma factor antagonist activity"/>
    <property type="evidence" value="ECO:0007669"/>
    <property type="project" value="TreeGrafter"/>
</dbReference>
<keyword evidence="1" id="KW-0812">Transmembrane</keyword>
<dbReference type="InterPro" id="IPR032508">
    <property type="entry name" value="FecR_C"/>
</dbReference>
<keyword evidence="5" id="KW-1185">Reference proteome</keyword>
<dbReference type="Pfam" id="PF16344">
    <property type="entry name" value="FecR_C"/>
    <property type="match status" value="1"/>
</dbReference>
<dbReference type="RefSeq" id="WP_091540319.1">
    <property type="nucleotide sequence ID" value="NZ_FONY01000005.1"/>
</dbReference>
<evidence type="ECO:0000256" key="1">
    <source>
        <dbReference type="SAM" id="Phobius"/>
    </source>
</evidence>